<dbReference type="AlphaFoldDB" id="A0A074SP95"/>
<gene>
    <name evidence="1" type="ORF">V565_054960</name>
</gene>
<keyword evidence="2" id="KW-1185">Reference proteome</keyword>
<dbReference type="Proteomes" id="UP000027456">
    <property type="component" value="Unassembled WGS sequence"/>
</dbReference>
<proteinExistence type="predicted"/>
<dbReference type="HOGENOM" id="CLU_035632_0_0_1"/>
<evidence type="ECO:0000313" key="2">
    <source>
        <dbReference type="Proteomes" id="UP000027456"/>
    </source>
</evidence>
<organism evidence="1 2">
    <name type="scientific">Rhizoctonia solani 123E</name>
    <dbReference type="NCBI Taxonomy" id="1423351"/>
    <lineage>
        <taxon>Eukaryota</taxon>
        <taxon>Fungi</taxon>
        <taxon>Dikarya</taxon>
        <taxon>Basidiomycota</taxon>
        <taxon>Agaricomycotina</taxon>
        <taxon>Agaricomycetes</taxon>
        <taxon>Cantharellales</taxon>
        <taxon>Ceratobasidiaceae</taxon>
        <taxon>Rhizoctonia</taxon>
    </lineage>
</organism>
<name>A0A074SP95_9AGAM</name>
<sequence>MPAPPPITFGPSFASKHLRKSMDFTKNWGEGEMFAWYGRRRERSENSVALAQLQVRIDTNGAFPHRFVVAFMKDGSIVRFDRAPQTGKLGSLLNETLGPAKYRNAADHFASLAAYEVLHIEASTRCELKFNLPDGADLLLVLSAAFAIANDAELCKYTLATFNCFFFSWTIVMIVVRHAIPFTIPPPERVISHLNPVLPIISSSLARKIFDGLLSLVTDTITTFRSKTSRLLSRGLSKGELVIWRLPTTLLKDFFKTRLIFGPDLEDALNRAMRSQLQEQVDPLLRRVFTMASQSEESDHIQNRLWVHDLGCIFGPLVRRELLKIVWTTLLQVLEAGYADIDTKAISDQVVAASTKGVPYPLSGASVAQLTCVWNEALHHALPAAMNMICEDDEAASNPKSTLDNLDDEQTMHKEMFNNVFNVARDAILQAAKQAVSDTGCISSDSRRSDMWKEVWSIWPDVWASAQAKTEEMAVGSITETMSEIVDLVAMGVIKAVGEDSEKYNAIAYERVSQYSSFHISTADPREQVNAHIERVQTGMTRAWVKSKNTYKPLFESLR</sequence>
<comment type="caution">
    <text evidence="1">The sequence shown here is derived from an EMBL/GenBank/DDBJ whole genome shotgun (WGS) entry which is preliminary data.</text>
</comment>
<dbReference type="OrthoDB" id="3269726at2759"/>
<reference evidence="1 2" key="1">
    <citation type="submission" date="2013-12" db="EMBL/GenBank/DDBJ databases">
        <authorList>
            <person name="Cubeta M."/>
            <person name="Pakala S."/>
            <person name="Fedorova N."/>
            <person name="Thomas E."/>
            <person name="Dean R."/>
            <person name="Jabaji S."/>
            <person name="Neate S."/>
            <person name="Toda T."/>
            <person name="Tavantzis S."/>
            <person name="Vilgalys R."/>
            <person name="Bharathan N."/>
            <person name="Pakala S."/>
            <person name="Losada L.S."/>
            <person name="Zafar N."/>
            <person name="Nierman W."/>
        </authorList>
    </citation>
    <scope>NUCLEOTIDE SEQUENCE [LARGE SCALE GENOMIC DNA]</scope>
    <source>
        <strain evidence="1 2">123E</strain>
    </source>
</reference>
<accession>A0A074SP95</accession>
<dbReference type="EMBL" id="AZST01000141">
    <property type="protein sequence ID" value="KEP51822.1"/>
    <property type="molecule type" value="Genomic_DNA"/>
</dbReference>
<protein>
    <submittedName>
        <fullName evidence="1">Uncharacterized protein</fullName>
    </submittedName>
</protein>
<evidence type="ECO:0000313" key="1">
    <source>
        <dbReference type="EMBL" id="KEP51822.1"/>
    </source>
</evidence>